<feature type="transmembrane region" description="Helical" evidence="1">
    <location>
        <begin position="104"/>
        <end position="123"/>
    </location>
</feature>
<name>A0A2P2NJ78_RHIMU</name>
<dbReference type="EMBL" id="GGEC01062057">
    <property type="protein sequence ID" value="MBX42541.1"/>
    <property type="molecule type" value="Transcribed_RNA"/>
</dbReference>
<reference evidence="2" key="1">
    <citation type="submission" date="2018-02" db="EMBL/GenBank/DDBJ databases">
        <title>Rhizophora mucronata_Transcriptome.</title>
        <authorList>
            <person name="Meera S.P."/>
            <person name="Sreeshan A."/>
            <person name="Augustine A."/>
        </authorList>
    </citation>
    <scope>NUCLEOTIDE SEQUENCE</scope>
    <source>
        <tissue evidence="2">Leaf</tissue>
    </source>
</reference>
<protein>
    <submittedName>
        <fullName evidence="2">Uncharacterized protein</fullName>
    </submittedName>
</protein>
<dbReference type="AlphaFoldDB" id="A0A2P2NJ78"/>
<evidence type="ECO:0000256" key="1">
    <source>
        <dbReference type="SAM" id="Phobius"/>
    </source>
</evidence>
<keyword evidence="1" id="KW-0472">Membrane</keyword>
<feature type="transmembrane region" description="Helical" evidence="1">
    <location>
        <begin position="54"/>
        <end position="73"/>
    </location>
</feature>
<keyword evidence="1" id="KW-0812">Transmembrane</keyword>
<evidence type="ECO:0000313" key="2">
    <source>
        <dbReference type="EMBL" id="MBX42541.1"/>
    </source>
</evidence>
<organism evidence="2">
    <name type="scientific">Rhizophora mucronata</name>
    <name type="common">Asiatic mangrove</name>
    <dbReference type="NCBI Taxonomy" id="61149"/>
    <lineage>
        <taxon>Eukaryota</taxon>
        <taxon>Viridiplantae</taxon>
        <taxon>Streptophyta</taxon>
        <taxon>Embryophyta</taxon>
        <taxon>Tracheophyta</taxon>
        <taxon>Spermatophyta</taxon>
        <taxon>Magnoliopsida</taxon>
        <taxon>eudicotyledons</taxon>
        <taxon>Gunneridae</taxon>
        <taxon>Pentapetalae</taxon>
        <taxon>rosids</taxon>
        <taxon>fabids</taxon>
        <taxon>Malpighiales</taxon>
        <taxon>Rhizophoraceae</taxon>
        <taxon>Rhizophora</taxon>
    </lineage>
</organism>
<sequence length="126" mass="14252">MSWPLVTHIFSQTCYFKILVSESLPAMTVLLQVMNKSFCCFQLIVTKNYLSRSLAIFLVVALSNVMFFVNHFADALSGHVCIPAKQFWCPCTCESWVSQQSINLLSYGLYSLLMLIVTSLYSIECA</sequence>
<accession>A0A2P2NJ78</accession>
<keyword evidence="1" id="KW-1133">Transmembrane helix</keyword>
<proteinExistence type="predicted"/>